<evidence type="ECO:0000256" key="4">
    <source>
        <dbReference type="SAM" id="Phobius"/>
    </source>
</evidence>
<evidence type="ECO:0000259" key="5">
    <source>
        <dbReference type="Pfam" id="PF12047"/>
    </source>
</evidence>
<reference evidence="6" key="1">
    <citation type="journal article" date="2022" name="New Phytol.">
        <title>Evolutionary transition to the ectomycorrhizal habit in the genomes of a hyperdiverse lineage of mushroom-forming fungi.</title>
        <authorList>
            <person name="Looney B."/>
            <person name="Miyauchi S."/>
            <person name="Morin E."/>
            <person name="Drula E."/>
            <person name="Courty P.E."/>
            <person name="Kohler A."/>
            <person name="Kuo A."/>
            <person name="LaButti K."/>
            <person name="Pangilinan J."/>
            <person name="Lipzen A."/>
            <person name="Riley R."/>
            <person name="Andreopoulos W."/>
            <person name="He G."/>
            <person name="Johnson J."/>
            <person name="Nolan M."/>
            <person name="Tritt A."/>
            <person name="Barry K.W."/>
            <person name="Grigoriev I.V."/>
            <person name="Nagy L.G."/>
            <person name="Hibbett D."/>
            <person name="Henrissat B."/>
            <person name="Matheny P.B."/>
            <person name="Labbe J."/>
            <person name="Martin F.M."/>
        </authorList>
    </citation>
    <scope>NUCLEOTIDE SEQUENCE</scope>
    <source>
        <strain evidence="6">BPL690</strain>
    </source>
</reference>
<feature type="region of interest" description="Disordered" evidence="3">
    <location>
        <begin position="1"/>
        <end position="74"/>
    </location>
</feature>
<evidence type="ECO:0000313" key="6">
    <source>
        <dbReference type="EMBL" id="KAI0296344.1"/>
    </source>
</evidence>
<accession>A0AAD4QLD4</accession>
<proteinExistence type="predicted"/>
<protein>
    <recommendedName>
        <fullName evidence="5">RFTS domain-containing protein</fullName>
    </recommendedName>
</protein>
<keyword evidence="2" id="KW-0539">Nucleus</keyword>
<dbReference type="GO" id="GO:0005634">
    <property type="term" value="C:nucleus"/>
    <property type="evidence" value="ECO:0007669"/>
    <property type="project" value="UniProtKB-SubCell"/>
</dbReference>
<feature type="compositionally biased region" description="Acidic residues" evidence="3">
    <location>
        <begin position="216"/>
        <end position="239"/>
    </location>
</feature>
<keyword evidence="4" id="KW-0472">Membrane</keyword>
<sequence>MPRIRRPTAFEVSFPDEVSQDEEQFGDEEDDSMLGRGDNVSLNGNLKRKRKYDHLSESSYPDVHFPPVKRNNSSRRIIQLQKKEEEEASSPSSHLYYTPLIDELPESAPDIAFLLGETDAPAPSPAPVAGSYMDVDDEKKMKEEMKPVRMLHDWVIFDARSSSSVSFTRPSTAGEAGAGALTKFEIIPLHALDSDSDGIAECCAPEGAGTASPFVDNEEDVGQEDDGDDEQEQEQEEGEGEVKAVSVRLRLGALLRYTLDYTKSDDPIYLETTEAWYILGVPAREYATLYAPFFRAQKIAQVLVSALIRDPNTSYDAFLNEIQMVVVVVDAAEAEAKAMGTSRGSRVLDSRDVEEAIPTILTALDTLGEQTARKLRDTSLLQFILDSPSRLQSEQQEQRHQYHPHPRTSTHTSYAWRRGAPSRLAYSASIMGNPDIAVLRPENQRPTHVTPRIAALATGLFREQLVVLGRKPSAPAPLPPLDGRRGGVGAGAGKSTSMEERDSLIRALGMALCLEGTQFIEAPVNWRVHPRRSFMQRVGLCHVRGFLPKVIFEVRFYFYFILFLFFGVLRM</sequence>
<organism evidence="6 7">
    <name type="scientific">Multifurca ochricompacta</name>
    <dbReference type="NCBI Taxonomy" id="376703"/>
    <lineage>
        <taxon>Eukaryota</taxon>
        <taxon>Fungi</taxon>
        <taxon>Dikarya</taxon>
        <taxon>Basidiomycota</taxon>
        <taxon>Agaricomycotina</taxon>
        <taxon>Agaricomycetes</taxon>
        <taxon>Russulales</taxon>
        <taxon>Russulaceae</taxon>
        <taxon>Multifurca</taxon>
    </lineage>
</organism>
<dbReference type="Proteomes" id="UP001203297">
    <property type="component" value="Unassembled WGS sequence"/>
</dbReference>
<dbReference type="AlphaFoldDB" id="A0AAD4QLD4"/>
<feature type="region of interest" description="Disordered" evidence="3">
    <location>
        <begin position="392"/>
        <end position="413"/>
    </location>
</feature>
<dbReference type="EMBL" id="WTXG01000049">
    <property type="protein sequence ID" value="KAI0296344.1"/>
    <property type="molecule type" value="Genomic_DNA"/>
</dbReference>
<keyword evidence="4" id="KW-1133">Transmembrane helix</keyword>
<evidence type="ECO:0000256" key="1">
    <source>
        <dbReference type="ARBA" id="ARBA00004123"/>
    </source>
</evidence>
<evidence type="ECO:0000256" key="2">
    <source>
        <dbReference type="ARBA" id="ARBA00023242"/>
    </source>
</evidence>
<comment type="subcellular location">
    <subcellularLocation>
        <location evidence="1">Nucleus</location>
    </subcellularLocation>
</comment>
<name>A0AAD4QLD4_9AGAM</name>
<feature type="transmembrane region" description="Helical" evidence="4">
    <location>
        <begin position="550"/>
        <end position="569"/>
    </location>
</feature>
<evidence type="ECO:0000313" key="7">
    <source>
        <dbReference type="Proteomes" id="UP001203297"/>
    </source>
</evidence>
<feature type="domain" description="RFTS" evidence="5">
    <location>
        <begin position="228"/>
        <end position="323"/>
    </location>
</feature>
<feature type="region of interest" description="Disordered" evidence="3">
    <location>
        <begin position="200"/>
        <end position="242"/>
    </location>
</feature>
<dbReference type="InterPro" id="IPR022702">
    <property type="entry name" value="Cytosine_MeTrfase1_RFD"/>
</dbReference>
<dbReference type="Pfam" id="PF12047">
    <property type="entry name" value="DNMT1-RFD"/>
    <property type="match status" value="1"/>
</dbReference>
<keyword evidence="7" id="KW-1185">Reference proteome</keyword>
<feature type="compositionally biased region" description="Acidic residues" evidence="3">
    <location>
        <begin position="18"/>
        <end position="32"/>
    </location>
</feature>
<feature type="region of interest" description="Disordered" evidence="3">
    <location>
        <begin position="472"/>
        <end position="495"/>
    </location>
</feature>
<keyword evidence="4" id="KW-0812">Transmembrane</keyword>
<comment type="caution">
    <text evidence="6">The sequence shown here is derived from an EMBL/GenBank/DDBJ whole genome shotgun (WGS) entry which is preliminary data.</text>
</comment>
<gene>
    <name evidence="6" type="ORF">B0F90DRAFT_1746816</name>
</gene>
<evidence type="ECO:0000256" key="3">
    <source>
        <dbReference type="SAM" id="MobiDB-lite"/>
    </source>
</evidence>